<reference evidence="2 3" key="1">
    <citation type="submission" date="2019-06" db="EMBL/GenBank/DDBJ databases">
        <title>Amycolatopsis alkalitolerans sp. nov., isolated from Gastrodia elata Blume.</title>
        <authorList>
            <person name="Narsing Rao M.P."/>
            <person name="Li W.J."/>
        </authorList>
    </citation>
    <scope>NUCLEOTIDE SEQUENCE [LARGE SCALE GENOMIC DNA]</scope>
    <source>
        <strain evidence="2 3">SYSUP0005</strain>
    </source>
</reference>
<dbReference type="AlphaFoldDB" id="A0A5C4M6Q9"/>
<evidence type="ECO:0000259" key="1">
    <source>
        <dbReference type="Pfam" id="PF09994"/>
    </source>
</evidence>
<dbReference type="OrthoDB" id="4378831at2"/>
<dbReference type="Proteomes" id="UP000305546">
    <property type="component" value="Unassembled WGS sequence"/>
</dbReference>
<dbReference type="EMBL" id="VDFW01000002">
    <property type="protein sequence ID" value="TNC29047.1"/>
    <property type="molecule type" value="Genomic_DNA"/>
</dbReference>
<dbReference type="Pfam" id="PF09994">
    <property type="entry name" value="T6SS_Tle1-like_cat"/>
    <property type="match status" value="1"/>
</dbReference>
<gene>
    <name evidence="2" type="ORF">FG385_02770</name>
</gene>
<dbReference type="InterPro" id="IPR018712">
    <property type="entry name" value="Tle1-like_cat"/>
</dbReference>
<protein>
    <submittedName>
        <fullName evidence="2">DUF2235 domain-containing protein</fullName>
    </submittedName>
</protein>
<evidence type="ECO:0000313" key="2">
    <source>
        <dbReference type="EMBL" id="TNC29047.1"/>
    </source>
</evidence>
<comment type="caution">
    <text evidence="2">The sequence shown here is derived from an EMBL/GenBank/DDBJ whole genome shotgun (WGS) entry which is preliminary data.</text>
</comment>
<dbReference type="SUPFAM" id="SSF53474">
    <property type="entry name" value="alpha/beta-Hydrolases"/>
    <property type="match status" value="1"/>
</dbReference>
<keyword evidence="3" id="KW-1185">Reference proteome</keyword>
<organism evidence="2 3">
    <name type="scientific">Amycolatopsis alkalitolerans</name>
    <dbReference type="NCBI Taxonomy" id="2547244"/>
    <lineage>
        <taxon>Bacteria</taxon>
        <taxon>Bacillati</taxon>
        <taxon>Actinomycetota</taxon>
        <taxon>Actinomycetes</taxon>
        <taxon>Pseudonocardiales</taxon>
        <taxon>Pseudonocardiaceae</taxon>
        <taxon>Amycolatopsis</taxon>
    </lineage>
</organism>
<proteinExistence type="predicted"/>
<feature type="domain" description="T6SS Phospholipase effector Tle1-like catalytic" evidence="1">
    <location>
        <begin position="3"/>
        <end position="254"/>
    </location>
</feature>
<sequence>MSKRIVICCDGTWNTLKQPNTTNVVKMAEAVAKQDDQLVFYHPGVGTRPFERILGGAFGFGLSRDVRSAYRFVVEHYEPGDELFFFGFSRGAYTARSTVGFIRNCGVLRREEVARVNEAYRLYRDRRPGTHPARDQSARFRKAHAWEDVTPIRFIGVWDTVGSLGIPLSGFRLVNLVNRRWRFHDTRLTKTVSSAFQALAIDERRGPFRPAIWAPDHAPEQEREQVWFAGVHSDVGGGYADPTLARITLLWMAERAQRCGLAFTPHAFPELDAGAVLDPAHDSRTFFYKLLRPYVRKLGVTDTAHEFVSAKTMERNKLDPAYAPANLLEYLAAEPQFR</sequence>
<dbReference type="InterPro" id="IPR029058">
    <property type="entry name" value="AB_hydrolase_fold"/>
</dbReference>
<name>A0A5C4M6Q9_9PSEU</name>
<dbReference type="PANTHER" id="PTHR33840">
    <property type="match status" value="1"/>
</dbReference>
<dbReference type="RefSeq" id="WP_139094991.1">
    <property type="nucleotide sequence ID" value="NZ_VDFW01000002.1"/>
</dbReference>
<accession>A0A5C4M6Q9</accession>
<evidence type="ECO:0000313" key="3">
    <source>
        <dbReference type="Proteomes" id="UP000305546"/>
    </source>
</evidence>
<dbReference type="PANTHER" id="PTHR33840:SF1">
    <property type="entry name" value="TLE1 PHOSPHOLIPASE DOMAIN-CONTAINING PROTEIN"/>
    <property type="match status" value="1"/>
</dbReference>